<dbReference type="EMBL" id="KI964059">
    <property type="protein sequence ID" value="EUC42488.1"/>
    <property type="molecule type" value="Genomic_DNA"/>
</dbReference>
<dbReference type="HOGENOM" id="CLU_2984439_0_0_1"/>
<organism evidence="1 2">
    <name type="scientific">Bipolaris oryzae ATCC 44560</name>
    <dbReference type="NCBI Taxonomy" id="930090"/>
    <lineage>
        <taxon>Eukaryota</taxon>
        <taxon>Fungi</taxon>
        <taxon>Dikarya</taxon>
        <taxon>Ascomycota</taxon>
        <taxon>Pezizomycotina</taxon>
        <taxon>Dothideomycetes</taxon>
        <taxon>Pleosporomycetidae</taxon>
        <taxon>Pleosporales</taxon>
        <taxon>Pleosporineae</taxon>
        <taxon>Pleosporaceae</taxon>
        <taxon>Bipolaris</taxon>
    </lineage>
</organism>
<dbReference type="KEGG" id="bor:COCMIDRAFT_103336"/>
<evidence type="ECO:0000313" key="2">
    <source>
        <dbReference type="Proteomes" id="UP000054032"/>
    </source>
</evidence>
<dbReference type="GeneID" id="19118274"/>
<gene>
    <name evidence="1" type="ORF">COCMIDRAFT_103336</name>
</gene>
<sequence>MQFCSHGNDFSICSRAPPEMHYQSYIGIPALCAGNLPLCTSNSTTLQECCSRQTPAHVVS</sequence>
<evidence type="ECO:0000313" key="1">
    <source>
        <dbReference type="EMBL" id="EUC42488.1"/>
    </source>
</evidence>
<protein>
    <submittedName>
        <fullName evidence="1">Uncharacterized protein</fullName>
    </submittedName>
</protein>
<accession>W6YY37</accession>
<reference evidence="1 2" key="1">
    <citation type="journal article" date="2013" name="PLoS Genet.">
        <title>Comparative genome structure, secondary metabolite, and effector coding capacity across Cochliobolus pathogens.</title>
        <authorList>
            <person name="Condon B.J."/>
            <person name="Leng Y."/>
            <person name="Wu D."/>
            <person name="Bushley K.E."/>
            <person name="Ohm R.A."/>
            <person name="Otillar R."/>
            <person name="Martin J."/>
            <person name="Schackwitz W."/>
            <person name="Grimwood J."/>
            <person name="MohdZainudin N."/>
            <person name="Xue C."/>
            <person name="Wang R."/>
            <person name="Manning V.A."/>
            <person name="Dhillon B."/>
            <person name="Tu Z.J."/>
            <person name="Steffenson B.J."/>
            <person name="Salamov A."/>
            <person name="Sun H."/>
            <person name="Lowry S."/>
            <person name="LaButti K."/>
            <person name="Han J."/>
            <person name="Copeland A."/>
            <person name="Lindquist E."/>
            <person name="Barry K."/>
            <person name="Schmutz J."/>
            <person name="Baker S.E."/>
            <person name="Ciuffetti L.M."/>
            <person name="Grigoriev I.V."/>
            <person name="Zhong S."/>
            <person name="Turgeon B.G."/>
        </authorList>
    </citation>
    <scope>NUCLEOTIDE SEQUENCE [LARGE SCALE GENOMIC DNA]</scope>
    <source>
        <strain evidence="1 2">ATCC 44560</strain>
    </source>
</reference>
<dbReference type="AlphaFoldDB" id="W6YY37"/>
<dbReference type="RefSeq" id="XP_007690978.1">
    <property type="nucleotide sequence ID" value="XM_007692788.1"/>
</dbReference>
<name>W6YY37_COCMI</name>
<keyword evidence="2" id="KW-1185">Reference proteome</keyword>
<proteinExistence type="predicted"/>
<dbReference type="Proteomes" id="UP000054032">
    <property type="component" value="Unassembled WGS sequence"/>
</dbReference>